<evidence type="ECO:0000256" key="3">
    <source>
        <dbReference type="PROSITE-ProRule" id="PRU00464"/>
    </source>
</evidence>
<dbReference type="PRINTS" id="PR00332">
    <property type="entry name" value="HISTRIAD"/>
</dbReference>
<dbReference type="SUPFAM" id="SSF54197">
    <property type="entry name" value="HIT-like"/>
    <property type="match status" value="1"/>
</dbReference>
<keyword evidence="6" id="KW-1185">Reference proteome</keyword>
<evidence type="ECO:0000313" key="5">
    <source>
        <dbReference type="EMBL" id="TQL50874.1"/>
    </source>
</evidence>
<dbReference type="PANTHER" id="PTHR23089">
    <property type="entry name" value="HISTIDINE TRIAD HIT PROTEIN"/>
    <property type="match status" value="1"/>
</dbReference>
<evidence type="ECO:0000313" key="6">
    <source>
        <dbReference type="Proteomes" id="UP000319516"/>
    </source>
</evidence>
<dbReference type="GO" id="GO:0003824">
    <property type="term" value="F:catalytic activity"/>
    <property type="evidence" value="ECO:0007669"/>
    <property type="project" value="InterPro"/>
</dbReference>
<dbReference type="EMBL" id="VFOP01000001">
    <property type="protein sequence ID" value="TQL50874.1"/>
    <property type="molecule type" value="Genomic_DNA"/>
</dbReference>
<evidence type="ECO:0000259" key="4">
    <source>
        <dbReference type="PROSITE" id="PS51084"/>
    </source>
</evidence>
<dbReference type="Pfam" id="PF01230">
    <property type="entry name" value="HIT"/>
    <property type="match status" value="1"/>
</dbReference>
<dbReference type="CDD" id="cd01276">
    <property type="entry name" value="PKCI_related"/>
    <property type="match status" value="1"/>
</dbReference>
<dbReference type="PROSITE" id="PS00892">
    <property type="entry name" value="HIT_1"/>
    <property type="match status" value="1"/>
</dbReference>
<evidence type="ECO:0000256" key="2">
    <source>
        <dbReference type="PIRSR" id="PIRSR601310-3"/>
    </source>
</evidence>
<evidence type="ECO:0000256" key="1">
    <source>
        <dbReference type="PIRSR" id="PIRSR601310-1"/>
    </source>
</evidence>
<gene>
    <name evidence="5" type="ORF">FB467_1994</name>
</gene>
<organism evidence="5 6">
    <name type="scientific">Ornithinicoccus hortensis</name>
    <dbReference type="NCBI Taxonomy" id="82346"/>
    <lineage>
        <taxon>Bacteria</taxon>
        <taxon>Bacillati</taxon>
        <taxon>Actinomycetota</taxon>
        <taxon>Actinomycetes</taxon>
        <taxon>Micrococcales</taxon>
        <taxon>Intrasporangiaceae</taxon>
        <taxon>Ornithinicoccus</taxon>
    </lineage>
</organism>
<dbReference type="Proteomes" id="UP000319516">
    <property type="component" value="Unassembled WGS sequence"/>
</dbReference>
<name>A0A542YSF3_9MICO</name>
<dbReference type="PROSITE" id="PS51084">
    <property type="entry name" value="HIT_2"/>
    <property type="match status" value="1"/>
</dbReference>
<feature type="short sequence motif" description="Histidine triad motif" evidence="2 3">
    <location>
        <begin position="102"/>
        <end position="106"/>
    </location>
</feature>
<proteinExistence type="predicted"/>
<reference evidence="5 6" key="1">
    <citation type="submission" date="2019-06" db="EMBL/GenBank/DDBJ databases">
        <title>Sequencing the genomes of 1000 actinobacteria strains.</title>
        <authorList>
            <person name="Klenk H.-P."/>
        </authorList>
    </citation>
    <scope>NUCLEOTIDE SEQUENCE [LARGE SCALE GENOMIC DNA]</scope>
    <source>
        <strain evidence="5 6">DSM 12335</strain>
    </source>
</reference>
<protein>
    <submittedName>
        <fullName evidence="5">Histidine triad (HIT) family protein</fullName>
    </submittedName>
</protein>
<sequence length="122" mass="12760">MSVTVTDCLFCRIVAGEIPADKVHETDTVVAFRDITPRAKVHSLVIPKEHHESLAELATAAPGLVADVFAAAGEVAAKEGVAQTGYRLVSNVGEDGGQEVAHVHVHVLGAQSMGPVGVREQD</sequence>
<dbReference type="Gene3D" id="3.30.428.10">
    <property type="entry name" value="HIT-like"/>
    <property type="match status" value="1"/>
</dbReference>
<dbReference type="InterPro" id="IPR019808">
    <property type="entry name" value="Histidine_triad_CS"/>
</dbReference>
<feature type="active site" description="Tele-AMP-histidine intermediate" evidence="1">
    <location>
        <position position="104"/>
    </location>
</feature>
<comment type="caution">
    <text evidence="5">The sequence shown here is derived from an EMBL/GenBank/DDBJ whole genome shotgun (WGS) entry which is preliminary data.</text>
</comment>
<dbReference type="InterPro" id="IPR001310">
    <property type="entry name" value="Histidine_triad_HIT"/>
</dbReference>
<accession>A0A542YSF3</accession>
<feature type="domain" description="HIT" evidence="4">
    <location>
        <begin position="9"/>
        <end position="118"/>
    </location>
</feature>
<dbReference type="AlphaFoldDB" id="A0A542YSF3"/>
<dbReference type="InterPro" id="IPR011146">
    <property type="entry name" value="HIT-like"/>
</dbReference>
<dbReference type="InterPro" id="IPR036265">
    <property type="entry name" value="HIT-like_sf"/>
</dbReference>